<sequence>MGISGPQYWYHFKGTDTSKGFQATGNSRIKRVPILAISIGTGLSVPIRMQGVPVHLPRTDTTLATGIYPRHTVPIRLHPYRNRLFGIGTSLSVPIRNAFRTGTL</sequence>
<organism evidence="1 2">
    <name type="scientific">Hibiscus sabdariffa</name>
    <name type="common">roselle</name>
    <dbReference type="NCBI Taxonomy" id="183260"/>
    <lineage>
        <taxon>Eukaryota</taxon>
        <taxon>Viridiplantae</taxon>
        <taxon>Streptophyta</taxon>
        <taxon>Embryophyta</taxon>
        <taxon>Tracheophyta</taxon>
        <taxon>Spermatophyta</taxon>
        <taxon>Magnoliopsida</taxon>
        <taxon>eudicotyledons</taxon>
        <taxon>Gunneridae</taxon>
        <taxon>Pentapetalae</taxon>
        <taxon>rosids</taxon>
        <taxon>malvids</taxon>
        <taxon>Malvales</taxon>
        <taxon>Malvaceae</taxon>
        <taxon>Malvoideae</taxon>
        <taxon>Hibiscus</taxon>
    </lineage>
</organism>
<name>A0ABR2B723_9ROSI</name>
<proteinExistence type="predicted"/>
<dbReference type="Proteomes" id="UP001472677">
    <property type="component" value="Unassembled WGS sequence"/>
</dbReference>
<keyword evidence="2" id="KW-1185">Reference proteome</keyword>
<protein>
    <submittedName>
        <fullName evidence="1">Uncharacterized protein</fullName>
    </submittedName>
</protein>
<reference evidence="1 2" key="1">
    <citation type="journal article" date="2024" name="G3 (Bethesda)">
        <title>Genome assembly of Hibiscus sabdariffa L. provides insights into metabolisms of medicinal natural products.</title>
        <authorList>
            <person name="Kim T."/>
        </authorList>
    </citation>
    <scope>NUCLEOTIDE SEQUENCE [LARGE SCALE GENOMIC DNA]</scope>
    <source>
        <strain evidence="1">TK-2024</strain>
        <tissue evidence="1">Old leaves</tissue>
    </source>
</reference>
<evidence type="ECO:0000313" key="2">
    <source>
        <dbReference type="Proteomes" id="UP001472677"/>
    </source>
</evidence>
<dbReference type="EMBL" id="JBBPBM010000167">
    <property type="protein sequence ID" value="KAK8502508.1"/>
    <property type="molecule type" value="Genomic_DNA"/>
</dbReference>
<evidence type="ECO:0000313" key="1">
    <source>
        <dbReference type="EMBL" id="KAK8502508.1"/>
    </source>
</evidence>
<accession>A0ABR2B723</accession>
<comment type="caution">
    <text evidence="1">The sequence shown here is derived from an EMBL/GenBank/DDBJ whole genome shotgun (WGS) entry which is preliminary data.</text>
</comment>
<gene>
    <name evidence="1" type="ORF">V6N12_005494</name>
</gene>